<evidence type="ECO:0008006" key="4">
    <source>
        <dbReference type="Google" id="ProtNLM"/>
    </source>
</evidence>
<sequence length="257" mass="28397">MKKLIASTTLLSLVAFNASALEQSEEVQDMSDPLAVYTQLGAGYTDRGMNIKVGQTFDTGKETTMGMNVLELKGVFGESIGWRDHANDSVDSIRFRRFGVDLTNGRGNQLDLSYDFNSESGSASYSLIQALPALGPLQLYPLAGAGVAFGNDVYPNTDDYVSGYSVPGTFALVGTYGKLDITDRIWLNYNPMWMTSLSGSETYKNNAFGQGSSSILAHEFAASYQFTPRFNVRYFANWTENTEFNDGEHRIEFNYQL</sequence>
<dbReference type="Proteomes" id="UP000464262">
    <property type="component" value="Chromosome 2"/>
</dbReference>
<feature type="signal peptide" evidence="1">
    <location>
        <begin position="1"/>
        <end position="20"/>
    </location>
</feature>
<proteinExistence type="predicted"/>
<feature type="chain" id="PRO_5031084998" description="Porin" evidence="1">
    <location>
        <begin position="21"/>
        <end position="257"/>
    </location>
</feature>
<gene>
    <name evidence="2" type="ORF">GT360_19865</name>
</gene>
<dbReference type="KEGG" id="vas:GT360_19865"/>
<dbReference type="RefSeq" id="WP_164650674.1">
    <property type="nucleotide sequence ID" value="NZ_CP047476.1"/>
</dbReference>
<dbReference type="EMBL" id="CP047476">
    <property type="protein sequence ID" value="QIA65777.1"/>
    <property type="molecule type" value="Genomic_DNA"/>
</dbReference>
<dbReference type="AlphaFoldDB" id="A0A7Z2YFR2"/>
<evidence type="ECO:0000313" key="2">
    <source>
        <dbReference type="EMBL" id="QIA65777.1"/>
    </source>
</evidence>
<accession>A0A7Z2YFR2</accession>
<evidence type="ECO:0000313" key="3">
    <source>
        <dbReference type="Proteomes" id="UP000464262"/>
    </source>
</evidence>
<protein>
    <recommendedName>
        <fullName evidence="4">Porin</fullName>
    </recommendedName>
</protein>
<evidence type="ECO:0000256" key="1">
    <source>
        <dbReference type="SAM" id="SignalP"/>
    </source>
</evidence>
<organism evidence="2 3">
    <name type="scientific">Vibrio astriarenae</name>
    <dbReference type="NCBI Taxonomy" id="1481923"/>
    <lineage>
        <taxon>Bacteria</taxon>
        <taxon>Pseudomonadati</taxon>
        <taxon>Pseudomonadota</taxon>
        <taxon>Gammaproteobacteria</taxon>
        <taxon>Vibrionales</taxon>
        <taxon>Vibrionaceae</taxon>
        <taxon>Vibrio</taxon>
    </lineage>
</organism>
<keyword evidence="3" id="KW-1185">Reference proteome</keyword>
<reference evidence="2 3" key="1">
    <citation type="submission" date="2020-01" db="EMBL/GenBank/DDBJ databases">
        <title>Whole genome and functional gene identification of agarase of Vibrio HN897.</title>
        <authorList>
            <person name="Liu Y."/>
            <person name="Zhao Z."/>
        </authorList>
    </citation>
    <scope>NUCLEOTIDE SEQUENCE [LARGE SCALE GENOMIC DNA]</scope>
    <source>
        <strain evidence="2 3">HN897</strain>
    </source>
</reference>
<keyword evidence="1" id="KW-0732">Signal</keyword>
<name>A0A7Z2YFR2_9VIBR</name>